<organism evidence="1 2">
    <name type="scientific">Leptospira interrogans serovar Icterohaemorrhagiae str. Verdun HP</name>
    <dbReference type="NCBI Taxonomy" id="1049910"/>
    <lineage>
        <taxon>Bacteria</taxon>
        <taxon>Pseudomonadati</taxon>
        <taxon>Spirochaetota</taxon>
        <taxon>Spirochaetia</taxon>
        <taxon>Leptospirales</taxon>
        <taxon>Leptospiraceae</taxon>
        <taxon>Leptospira</taxon>
    </lineage>
</organism>
<dbReference type="AlphaFoldDB" id="M6RCI5"/>
<reference evidence="1 2" key="1">
    <citation type="submission" date="2013-01" db="EMBL/GenBank/DDBJ databases">
        <authorList>
            <person name="Harkins D.M."/>
            <person name="Durkin A.S."/>
            <person name="Brinkac L.M."/>
            <person name="Haft D.H."/>
            <person name="Selengut J.D."/>
            <person name="Sanka R."/>
            <person name="DePew J."/>
            <person name="Purushe J."/>
            <person name="Picardeau M."/>
            <person name="Werts C."/>
            <person name="Goarant C."/>
            <person name="Vinetz J.M."/>
            <person name="Sutton G.G."/>
            <person name="Nierman W.C."/>
            <person name="Fouts D.E."/>
        </authorList>
    </citation>
    <scope>NUCLEOTIDE SEQUENCE [LARGE SCALE GENOMIC DNA]</scope>
    <source>
        <strain evidence="1 2">Verdun HP</strain>
    </source>
</reference>
<dbReference type="EMBL" id="AHNZ02000470">
    <property type="protein sequence ID" value="EMO05305.1"/>
    <property type="molecule type" value="Genomic_DNA"/>
</dbReference>
<gene>
    <name evidence="1" type="ORF">LEP1GSC116_0999</name>
</gene>
<name>M6RCI5_LEPIR</name>
<evidence type="ECO:0000313" key="2">
    <source>
        <dbReference type="Proteomes" id="UP000012092"/>
    </source>
</evidence>
<proteinExistence type="predicted"/>
<accession>M6RCI5</accession>
<dbReference type="Proteomes" id="UP000012092">
    <property type="component" value="Unassembled WGS sequence"/>
</dbReference>
<protein>
    <submittedName>
        <fullName evidence="1">Uncharacterized protein</fullName>
    </submittedName>
</protein>
<comment type="caution">
    <text evidence="1">The sequence shown here is derived from an EMBL/GenBank/DDBJ whole genome shotgun (WGS) entry which is preliminary data.</text>
</comment>
<evidence type="ECO:0000313" key="1">
    <source>
        <dbReference type="EMBL" id="EMO05305.1"/>
    </source>
</evidence>
<sequence>MKLQNIESMKIFLKIWMISFGSSCRKLTTKRKKNLIY</sequence>